<dbReference type="Gene3D" id="3.30.450.20">
    <property type="entry name" value="PAS domain"/>
    <property type="match status" value="1"/>
</dbReference>
<dbReference type="SUPFAM" id="SSF55781">
    <property type="entry name" value="GAF domain-like"/>
    <property type="match status" value="1"/>
</dbReference>
<dbReference type="Pfam" id="PF01590">
    <property type="entry name" value="GAF"/>
    <property type="match status" value="1"/>
</dbReference>
<organism evidence="2 3">
    <name type="scientific">Pedobacter alpinus</name>
    <dbReference type="NCBI Taxonomy" id="1590643"/>
    <lineage>
        <taxon>Bacteria</taxon>
        <taxon>Pseudomonadati</taxon>
        <taxon>Bacteroidota</taxon>
        <taxon>Sphingobacteriia</taxon>
        <taxon>Sphingobacteriales</taxon>
        <taxon>Sphingobacteriaceae</taxon>
        <taxon>Pedobacter</taxon>
    </lineage>
</organism>
<gene>
    <name evidence="2" type="ORF">ACFSSE_11795</name>
</gene>
<dbReference type="Proteomes" id="UP001597546">
    <property type="component" value="Unassembled WGS sequence"/>
</dbReference>
<dbReference type="PANTHER" id="PTHR43102">
    <property type="entry name" value="SLR1143 PROTEIN"/>
    <property type="match status" value="1"/>
</dbReference>
<dbReference type="NCBIfam" id="TIGR00229">
    <property type="entry name" value="sensory_box"/>
    <property type="match status" value="1"/>
</dbReference>
<dbReference type="SUPFAM" id="SSF55785">
    <property type="entry name" value="PYP-like sensor domain (PAS domain)"/>
    <property type="match status" value="1"/>
</dbReference>
<name>A0ABW5TT35_9SPHI</name>
<evidence type="ECO:0000313" key="3">
    <source>
        <dbReference type="Proteomes" id="UP001597546"/>
    </source>
</evidence>
<dbReference type="InterPro" id="IPR003018">
    <property type="entry name" value="GAF"/>
</dbReference>
<sequence length="382" mass="44109">MFKAGSKNLLVINEPKRIRVVKQFVSLNLKYNQQLKHIITVVAKVFNAPIACVTLIDDETQWIKISKGLHFDKTPRNLSFCIYTVKRKSIHVVKDTLNDPRFSEHPFVVNHPKIRFYAGYPLITQAGHCIGALCVMDKKTHIPTTEQKMSLKSLALSVSNIMELKLTIEQLNYSLTNLKVIQKNKSYNEIKLRAMFESLPDAYFLLGKHGEVLDFNKIAYRQIQNNYLTKLSLGRTINGFLNPEFKETFLYHFDDALKGNASNLEKLEGFITNDKLWWECRFEPVINDSDEIIGVSYTAKDINERKLHELKILNQKKLLMRIAQIQSHDYRGPVSSILGMMILIESENYVASKEYLMMLHTATKKLEEKINEVVNLVNNNDL</sequence>
<accession>A0ABW5TT35</accession>
<dbReference type="InterPro" id="IPR029016">
    <property type="entry name" value="GAF-like_dom_sf"/>
</dbReference>
<dbReference type="EMBL" id="JBHULV010000041">
    <property type="protein sequence ID" value="MFD2732385.1"/>
    <property type="molecule type" value="Genomic_DNA"/>
</dbReference>
<evidence type="ECO:0000259" key="1">
    <source>
        <dbReference type="SMART" id="SM00065"/>
    </source>
</evidence>
<dbReference type="Gene3D" id="3.30.450.40">
    <property type="match status" value="1"/>
</dbReference>
<dbReference type="InterPro" id="IPR000014">
    <property type="entry name" value="PAS"/>
</dbReference>
<dbReference type="InterPro" id="IPR035965">
    <property type="entry name" value="PAS-like_dom_sf"/>
</dbReference>
<reference evidence="3" key="1">
    <citation type="journal article" date="2019" name="Int. J. Syst. Evol. Microbiol.">
        <title>The Global Catalogue of Microorganisms (GCM) 10K type strain sequencing project: providing services to taxonomists for standard genome sequencing and annotation.</title>
        <authorList>
            <consortium name="The Broad Institute Genomics Platform"/>
            <consortium name="The Broad Institute Genome Sequencing Center for Infectious Disease"/>
            <person name="Wu L."/>
            <person name="Ma J."/>
        </authorList>
    </citation>
    <scope>NUCLEOTIDE SEQUENCE [LARGE SCALE GENOMIC DNA]</scope>
    <source>
        <strain evidence="3">KCTC 42456</strain>
    </source>
</reference>
<protein>
    <submittedName>
        <fullName evidence="2">GAF domain-containing protein</fullName>
    </submittedName>
</protein>
<dbReference type="PANTHER" id="PTHR43102:SF2">
    <property type="entry name" value="GAF DOMAIN-CONTAINING PROTEIN"/>
    <property type="match status" value="1"/>
</dbReference>
<evidence type="ECO:0000313" key="2">
    <source>
        <dbReference type="EMBL" id="MFD2732385.1"/>
    </source>
</evidence>
<feature type="domain" description="GAF" evidence="1">
    <location>
        <begin position="30"/>
        <end position="172"/>
    </location>
</feature>
<proteinExistence type="predicted"/>
<dbReference type="RefSeq" id="WP_379042446.1">
    <property type="nucleotide sequence ID" value="NZ_JBHSKW010000023.1"/>
</dbReference>
<keyword evidence="3" id="KW-1185">Reference proteome</keyword>
<dbReference type="SMART" id="SM00065">
    <property type="entry name" value="GAF"/>
    <property type="match status" value="1"/>
</dbReference>
<comment type="caution">
    <text evidence="2">The sequence shown here is derived from an EMBL/GenBank/DDBJ whole genome shotgun (WGS) entry which is preliminary data.</text>
</comment>